<protein>
    <submittedName>
        <fullName evidence="1">Uncharacterized protein</fullName>
    </submittedName>
</protein>
<dbReference type="AlphaFoldDB" id="A0AAV7TKE8"/>
<gene>
    <name evidence="1" type="ORF">NDU88_002389</name>
</gene>
<name>A0AAV7TKE8_PLEWA</name>
<comment type="caution">
    <text evidence="1">The sequence shown here is derived from an EMBL/GenBank/DDBJ whole genome shotgun (WGS) entry which is preliminary data.</text>
</comment>
<organism evidence="1 2">
    <name type="scientific">Pleurodeles waltl</name>
    <name type="common">Iberian ribbed newt</name>
    <dbReference type="NCBI Taxonomy" id="8319"/>
    <lineage>
        <taxon>Eukaryota</taxon>
        <taxon>Metazoa</taxon>
        <taxon>Chordata</taxon>
        <taxon>Craniata</taxon>
        <taxon>Vertebrata</taxon>
        <taxon>Euteleostomi</taxon>
        <taxon>Amphibia</taxon>
        <taxon>Batrachia</taxon>
        <taxon>Caudata</taxon>
        <taxon>Salamandroidea</taxon>
        <taxon>Salamandridae</taxon>
        <taxon>Pleurodelinae</taxon>
        <taxon>Pleurodeles</taxon>
    </lineage>
</organism>
<accession>A0AAV7TKE8</accession>
<reference evidence="1" key="1">
    <citation type="journal article" date="2022" name="bioRxiv">
        <title>Sequencing and chromosome-scale assembly of the giantPleurodeles waltlgenome.</title>
        <authorList>
            <person name="Brown T."/>
            <person name="Elewa A."/>
            <person name="Iarovenko S."/>
            <person name="Subramanian E."/>
            <person name="Araus A.J."/>
            <person name="Petzold A."/>
            <person name="Susuki M."/>
            <person name="Suzuki K.-i.T."/>
            <person name="Hayashi T."/>
            <person name="Toyoda A."/>
            <person name="Oliveira C."/>
            <person name="Osipova E."/>
            <person name="Leigh N.D."/>
            <person name="Simon A."/>
            <person name="Yun M.H."/>
        </authorList>
    </citation>
    <scope>NUCLEOTIDE SEQUENCE</scope>
    <source>
        <strain evidence="1">20211129_DDA</strain>
        <tissue evidence="1">Liver</tissue>
    </source>
</reference>
<dbReference type="Proteomes" id="UP001066276">
    <property type="component" value="Chromosome 3_2"/>
</dbReference>
<proteinExistence type="predicted"/>
<sequence length="135" mass="14873">MVAQKVQEASRLLEEAGRMDLLKEGLGGPSRPSGRASGGVAAVVLSCSSSGDFDERQAPPTWTRGGRSIAFLERSPLIVAVCVWGHLLEHRRVLFRVDNLAVVHLVNRQSAREPQVLRLLRVFVLHSLGARVTWR</sequence>
<dbReference type="EMBL" id="JANPWB010000006">
    <property type="protein sequence ID" value="KAJ1177127.1"/>
    <property type="molecule type" value="Genomic_DNA"/>
</dbReference>
<evidence type="ECO:0000313" key="2">
    <source>
        <dbReference type="Proteomes" id="UP001066276"/>
    </source>
</evidence>
<evidence type="ECO:0000313" key="1">
    <source>
        <dbReference type="EMBL" id="KAJ1177127.1"/>
    </source>
</evidence>
<keyword evidence="2" id="KW-1185">Reference proteome</keyword>